<dbReference type="Proteomes" id="UP000067689">
    <property type="component" value="Chromosome"/>
</dbReference>
<feature type="domain" description="NADP-dependent oxidoreductase" evidence="4">
    <location>
        <begin position="42"/>
        <end position="352"/>
    </location>
</feature>
<dbReference type="GO" id="GO:0016491">
    <property type="term" value="F:oxidoreductase activity"/>
    <property type="evidence" value="ECO:0007669"/>
    <property type="project" value="UniProtKB-KW"/>
</dbReference>
<accession>A0A0U4CUN4</accession>
<sequence length="368" mass="40224">MTEERYWADAVPETHRPYVAAEDRYQHLEYRRVGDSGLLLPPISLGLWWNFGDDRPFATQREILRHAFDRGVTHFDLANNYGPPYGSAEENFGRMMRTDFKPYRDELVLSSKAGWDMWPGPYGKLGSRKYLLSSLEASLERMSVDYVDIFYSHRTDPGTPVAETIGALDTAVRQGKALYVGISSYSPERTAEAVAVAKDLGTPLVIHQPSYSMVNRWIEEGGGAGPGAAGGKSLLTVLDEHGMGSIGFTPLAQGLLTSKYLGDEPAKRSGERGSFTDDVVTPDMVERLRGLNEVAEGRGQSLAQLAISWVLRPGGVTSALIGASSTEQLDENLAAAAQTDFSDEELARIDELAGTVEGVNIWDVSSDL</sequence>
<dbReference type="GO" id="GO:0051596">
    <property type="term" value="P:methylglyoxal catabolic process"/>
    <property type="evidence" value="ECO:0007669"/>
    <property type="project" value="TreeGrafter"/>
</dbReference>
<dbReference type="PATRIC" id="fig|2041.4.peg.3581"/>
<evidence type="ECO:0000256" key="2">
    <source>
        <dbReference type="ARBA" id="ARBA00022857"/>
    </source>
</evidence>
<dbReference type="EMBL" id="CP011502">
    <property type="protein sequence ID" value="ALX06300.1"/>
    <property type="molecule type" value="Genomic_DNA"/>
</dbReference>
<evidence type="ECO:0000313" key="6">
    <source>
        <dbReference type="Proteomes" id="UP000067689"/>
    </source>
</evidence>
<dbReference type="PANTHER" id="PTHR43150">
    <property type="entry name" value="HYPERKINETIC, ISOFORM M"/>
    <property type="match status" value="1"/>
</dbReference>
<keyword evidence="6" id="KW-1185">Reference proteome</keyword>
<evidence type="ECO:0000313" key="5">
    <source>
        <dbReference type="EMBL" id="ALX06300.1"/>
    </source>
</evidence>
<name>A0A0U4CUN4_9ACTN</name>
<dbReference type="Gene3D" id="3.20.20.100">
    <property type="entry name" value="NADP-dependent oxidoreductase domain"/>
    <property type="match status" value="1"/>
</dbReference>
<evidence type="ECO:0000256" key="1">
    <source>
        <dbReference type="ARBA" id="ARBA00006515"/>
    </source>
</evidence>
<dbReference type="Pfam" id="PF00248">
    <property type="entry name" value="Aldo_ket_red"/>
    <property type="match status" value="1"/>
</dbReference>
<comment type="similarity">
    <text evidence="1">Belongs to the shaker potassium channel beta subunit family.</text>
</comment>
<reference evidence="5 6" key="1">
    <citation type="journal article" date="1991" name="Int. J. Syst. Bacteriol.">
        <title>Description of the erythromycin-producing bacterium Arthrobacter sp. strain NRRL B-3381 as Aeromicrobium erythreum gen. nov., sp. nov.</title>
        <authorList>
            <person name="Miller E.S."/>
            <person name="Woese C.R."/>
            <person name="Brenner S."/>
        </authorList>
    </citation>
    <scope>NUCLEOTIDE SEQUENCE [LARGE SCALE GENOMIC DNA]</scope>
    <source>
        <strain evidence="5 6">AR18</strain>
    </source>
</reference>
<keyword evidence="3" id="KW-0560">Oxidoreductase</keyword>
<dbReference type="InterPro" id="IPR005399">
    <property type="entry name" value="K_chnl_volt-dep_bsu_KCNAB-rel"/>
</dbReference>
<dbReference type="RefSeq" id="WP_067861089.1">
    <property type="nucleotide sequence ID" value="NZ_CP011502.1"/>
</dbReference>
<evidence type="ECO:0000256" key="3">
    <source>
        <dbReference type="ARBA" id="ARBA00023002"/>
    </source>
</evidence>
<proteinExistence type="inferred from homology"/>
<dbReference type="InterPro" id="IPR036812">
    <property type="entry name" value="NAD(P)_OxRdtase_dom_sf"/>
</dbReference>
<dbReference type="KEGG" id="aer:AERYTH_17130"/>
<dbReference type="AlphaFoldDB" id="A0A0U4CUN4"/>
<evidence type="ECO:0000259" key="4">
    <source>
        <dbReference type="Pfam" id="PF00248"/>
    </source>
</evidence>
<dbReference type="InterPro" id="IPR023210">
    <property type="entry name" value="NADP_OxRdtase_dom"/>
</dbReference>
<keyword evidence="2" id="KW-0521">NADP</keyword>
<organism evidence="5 6">
    <name type="scientific">Aeromicrobium erythreum</name>
    <dbReference type="NCBI Taxonomy" id="2041"/>
    <lineage>
        <taxon>Bacteria</taxon>
        <taxon>Bacillati</taxon>
        <taxon>Actinomycetota</taxon>
        <taxon>Actinomycetes</taxon>
        <taxon>Propionibacteriales</taxon>
        <taxon>Nocardioidaceae</taxon>
        <taxon>Aeromicrobium</taxon>
    </lineage>
</organism>
<dbReference type="SUPFAM" id="SSF51430">
    <property type="entry name" value="NAD(P)-linked oxidoreductase"/>
    <property type="match status" value="1"/>
</dbReference>
<dbReference type="PANTHER" id="PTHR43150:SF4">
    <property type="entry name" value="L-GLYCERALDEHYDE 3-PHOSPHATE REDUCTASE"/>
    <property type="match status" value="1"/>
</dbReference>
<protein>
    <submittedName>
        <fullName evidence="5">Aldo/keto reductase</fullName>
    </submittedName>
</protein>
<gene>
    <name evidence="5" type="ORF">AERYTH_17130</name>
</gene>
<dbReference type="OrthoDB" id="3664926at2"/>